<feature type="region of interest" description="Disordered" evidence="1">
    <location>
        <begin position="1"/>
        <end position="25"/>
    </location>
</feature>
<protein>
    <submittedName>
        <fullName evidence="2">Uncharacterized protein</fullName>
    </submittedName>
</protein>
<organism evidence="2">
    <name type="scientific">Timema monikensis</name>
    <dbReference type="NCBI Taxonomy" id="170555"/>
    <lineage>
        <taxon>Eukaryota</taxon>
        <taxon>Metazoa</taxon>
        <taxon>Ecdysozoa</taxon>
        <taxon>Arthropoda</taxon>
        <taxon>Hexapoda</taxon>
        <taxon>Insecta</taxon>
        <taxon>Pterygota</taxon>
        <taxon>Neoptera</taxon>
        <taxon>Polyneoptera</taxon>
        <taxon>Phasmatodea</taxon>
        <taxon>Timematodea</taxon>
        <taxon>Timematoidea</taxon>
        <taxon>Timematidae</taxon>
        <taxon>Timema</taxon>
    </lineage>
</organism>
<name>A0A7R9EHR1_9NEOP</name>
<feature type="region of interest" description="Disordered" evidence="1">
    <location>
        <begin position="41"/>
        <end position="66"/>
    </location>
</feature>
<feature type="compositionally biased region" description="Basic and acidic residues" evidence="1">
    <location>
        <begin position="108"/>
        <end position="122"/>
    </location>
</feature>
<sequence>MSMSSKMDVGGHRPSRTRIRSTSHSARLNFDEKLLVFMKPSDERTYHRHSDSEDSKRSHHSDRDDVSNLIRLRTSALGQSAPSLSSSMSCYVEAGTFGYSYSSLERKKKGEEGVTHTRENTGKKRRKGSGIGRGVCDEQCLGDSRIVLFAHATFSSQKRHTLFRHPLRKYIVEASPGLALSVNTLCLRLLVVSVGEAS</sequence>
<accession>A0A7R9EHR1</accession>
<evidence type="ECO:0000256" key="1">
    <source>
        <dbReference type="SAM" id="MobiDB-lite"/>
    </source>
</evidence>
<dbReference type="AlphaFoldDB" id="A0A7R9EHR1"/>
<proteinExistence type="predicted"/>
<dbReference type="EMBL" id="OB797313">
    <property type="protein sequence ID" value="CAD7434240.1"/>
    <property type="molecule type" value="Genomic_DNA"/>
</dbReference>
<evidence type="ECO:0000313" key="2">
    <source>
        <dbReference type="EMBL" id="CAD7434240.1"/>
    </source>
</evidence>
<reference evidence="2" key="1">
    <citation type="submission" date="2020-11" db="EMBL/GenBank/DDBJ databases">
        <authorList>
            <person name="Tran Van P."/>
        </authorList>
    </citation>
    <scope>NUCLEOTIDE SEQUENCE</scope>
</reference>
<feature type="region of interest" description="Disordered" evidence="1">
    <location>
        <begin position="108"/>
        <end position="129"/>
    </location>
</feature>
<gene>
    <name evidence="2" type="ORF">TMSB3V08_LOCUS10894</name>
</gene>